<dbReference type="OrthoDB" id="2958217at2759"/>
<dbReference type="STRING" id="1149755.A0A2J6QZ66"/>
<dbReference type="AlphaFoldDB" id="A0A2J6QZ66"/>
<proteinExistence type="predicted"/>
<protein>
    <submittedName>
        <fullName evidence="2">HET-domain-containing protein</fullName>
    </submittedName>
</protein>
<sequence length="875" mass="99270">MDPASSEDDQSDLPCSICDAGILPNFHARDKEIEKLSGGPIASNLEGEPLKAHEWLFHSSTSCSTASSCHKKAERLCHFCNHLRPRHIFECLWRLQLRFSVELGTLNRLKKRRQCQLCSFILRVAEARLGVFMHGEGRRIYTAHIEFNHSHKASSPIELFFIDLRADRGPKVRVTAFLPSSGESTRGIEASKEYVPSLAKISVGLEVPEMISSLVNWSKVKSWLDGCDSMHPQCRSDGEFELPSEFRLIDVHRRKIILAQPGCRFVALSYVWGAKTVGLQALSGNIEQLQQDGQLANLPTTIEDALQVCLNLGEDLLWVDQLCIVQDDKKNKMRQIEGMAGIYASAAFVIVAASATSMYSPLPGVTVNRQPPGYIQEIVGDFYLTTIMEPLLSDATRWSKWYSRGWTYQEAVLGRRKLFLTNQEAGFECQEEYLHEEHEHSLLQGIIELGPKPFISPLHHTRKWSTEKGHIWDDYREHVMEYTSRELSHVEDMYNAFSAIGDALYGRSGGLFFGLPRLDFDLSLLWFREGGCPDELSINNLGPTWSWGSARGAIAYDTFNMTMDREQFTAWCGPLIVWFEFCQTGGKLDLRAIKSDGEPLFWSSIPDPRSWRTGGNLNSQLYLAIAWNKQCFPAASPLETDGSFTDMRDKFGLRWPQYEVFLDQAFGHIRESDKALSAKDVLQLSQLDPDELSRAGVIVTKAETAHFRIEYPWKNRHNYSSSPDLYNFYIIDEHGERIGFSWAVKPQELPGSPSDKESGNSWEFLPLSLAASTHIPYEKLTGHLWRTFVDDSLTERVIETGNGPDYEEIASEVLQHTQLDITYYDNEGIPLNPVPIVNVMIINWRDGIAYRVAIGWILLTKWAKAKRQNKLIPLG</sequence>
<feature type="domain" description="Heterokaryon incompatibility" evidence="1">
    <location>
        <begin position="265"/>
        <end position="410"/>
    </location>
</feature>
<organism evidence="2 3">
    <name type="scientific">Hyaloscypha variabilis (strain UAMH 11265 / GT02V1 / F)</name>
    <name type="common">Meliniomyces variabilis</name>
    <dbReference type="NCBI Taxonomy" id="1149755"/>
    <lineage>
        <taxon>Eukaryota</taxon>
        <taxon>Fungi</taxon>
        <taxon>Dikarya</taxon>
        <taxon>Ascomycota</taxon>
        <taxon>Pezizomycotina</taxon>
        <taxon>Leotiomycetes</taxon>
        <taxon>Helotiales</taxon>
        <taxon>Hyaloscyphaceae</taxon>
        <taxon>Hyaloscypha</taxon>
        <taxon>Hyaloscypha variabilis</taxon>
    </lineage>
</organism>
<name>A0A2J6QZ66_HYAVF</name>
<dbReference type="Proteomes" id="UP000235786">
    <property type="component" value="Unassembled WGS sequence"/>
</dbReference>
<dbReference type="PANTHER" id="PTHR33112">
    <property type="entry name" value="DOMAIN PROTEIN, PUTATIVE-RELATED"/>
    <property type="match status" value="1"/>
</dbReference>
<evidence type="ECO:0000313" key="2">
    <source>
        <dbReference type="EMBL" id="PMD31553.1"/>
    </source>
</evidence>
<dbReference type="PANTHER" id="PTHR33112:SF12">
    <property type="entry name" value="HETEROKARYON INCOMPATIBILITY DOMAIN-CONTAINING PROTEIN"/>
    <property type="match status" value="1"/>
</dbReference>
<reference evidence="2 3" key="1">
    <citation type="submission" date="2016-04" db="EMBL/GenBank/DDBJ databases">
        <title>A degradative enzymes factory behind the ericoid mycorrhizal symbiosis.</title>
        <authorList>
            <consortium name="DOE Joint Genome Institute"/>
            <person name="Martino E."/>
            <person name="Morin E."/>
            <person name="Grelet G."/>
            <person name="Kuo A."/>
            <person name="Kohler A."/>
            <person name="Daghino S."/>
            <person name="Barry K."/>
            <person name="Choi C."/>
            <person name="Cichocki N."/>
            <person name="Clum A."/>
            <person name="Copeland A."/>
            <person name="Hainaut M."/>
            <person name="Haridas S."/>
            <person name="Labutti K."/>
            <person name="Lindquist E."/>
            <person name="Lipzen A."/>
            <person name="Khouja H.-R."/>
            <person name="Murat C."/>
            <person name="Ohm R."/>
            <person name="Olson A."/>
            <person name="Spatafora J."/>
            <person name="Veneault-Fourrey C."/>
            <person name="Henrissat B."/>
            <person name="Grigoriev I."/>
            <person name="Martin F."/>
            <person name="Perotto S."/>
        </authorList>
    </citation>
    <scope>NUCLEOTIDE SEQUENCE [LARGE SCALE GENOMIC DNA]</scope>
    <source>
        <strain evidence="2 3">F</strain>
    </source>
</reference>
<dbReference type="Pfam" id="PF06985">
    <property type="entry name" value="HET"/>
    <property type="match status" value="1"/>
</dbReference>
<gene>
    <name evidence="2" type="ORF">L207DRAFT_519338</name>
</gene>
<dbReference type="InterPro" id="IPR010730">
    <property type="entry name" value="HET"/>
</dbReference>
<evidence type="ECO:0000259" key="1">
    <source>
        <dbReference type="Pfam" id="PF06985"/>
    </source>
</evidence>
<dbReference type="EMBL" id="KZ613962">
    <property type="protein sequence ID" value="PMD31553.1"/>
    <property type="molecule type" value="Genomic_DNA"/>
</dbReference>
<keyword evidence="3" id="KW-1185">Reference proteome</keyword>
<evidence type="ECO:0000313" key="3">
    <source>
        <dbReference type="Proteomes" id="UP000235786"/>
    </source>
</evidence>
<accession>A0A2J6QZ66</accession>